<comment type="caution">
    <text evidence="1">The sequence shown here is derived from an EMBL/GenBank/DDBJ whole genome shotgun (WGS) entry which is preliminary data.</text>
</comment>
<organism evidence="1 2">
    <name type="scientific">Shinella pollutisoli</name>
    <dbReference type="NCBI Taxonomy" id="2250594"/>
    <lineage>
        <taxon>Bacteria</taxon>
        <taxon>Pseudomonadati</taxon>
        <taxon>Pseudomonadota</taxon>
        <taxon>Alphaproteobacteria</taxon>
        <taxon>Hyphomicrobiales</taxon>
        <taxon>Rhizobiaceae</taxon>
        <taxon>Shinella</taxon>
    </lineage>
</organism>
<dbReference type="RefSeq" id="WP_257314289.1">
    <property type="nucleotide sequence ID" value="NZ_JANFDG010000006.1"/>
</dbReference>
<sequence length="92" mass="10930">MTQTTTGDMALQLRGYGMTTAQILYRMPDHPKLLQTYIWQHYDIAPDFPEMKSFLKFWQEKLDGPLHSVRYVHRRLISATEWRALKGEFVIN</sequence>
<dbReference type="Proteomes" id="UP001595377">
    <property type="component" value="Unassembled WGS sequence"/>
</dbReference>
<keyword evidence="2" id="KW-1185">Reference proteome</keyword>
<gene>
    <name evidence="1" type="ORF">ACFOHH_07585</name>
</gene>
<evidence type="ECO:0000313" key="1">
    <source>
        <dbReference type="EMBL" id="MFC3072958.1"/>
    </source>
</evidence>
<accession>A0ABV7DEA1</accession>
<dbReference type="Pfam" id="PF06233">
    <property type="entry name" value="Usg"/>
    <property type="match status" value="1"/>
</dbReference>
<reference evidence="2" key="1">
    <citation type="journal article" date="2019" name="Int. J. Syst. Evol. Microbiol.">
        <title>The Global Catalogue of Microorganisms (GCM) 10K type strain sequencing project: providing services to taxonomists for standard genome sequencing and annotation.</title>
        <authorList>
            <consortium name="The Broad Institute Genomics Platform"/>
            <consortium name="The Broad Institute Genome Sequencing Center for Infectious Disease"/>
            <person name="Wu L."/>
            <person name="Ma J."/>
        </authorList>
    </citation>
    <scope>NUCLEOTIDE SEQUENCE [LARGE SCALE GENOMIC DNA]</scope>
    <source>
        <strain evidence="2">KCTC 52677</strain>
    </source>
</reference>
<proteinExistence type="predicted"/>
<name>A0ABV7DEA1_9HYPH</name>
<dbReference type="InterPro" id="IPR009354">
    <property type="entry name" value="Usg"/>
</dbReference>
<evidence type="ECO:0000313" key="2">
    <source>
        <dbReference type="Proteomes" id="UP001595377"/>
    </source>
</evidence>
<dbReference type="EMBL" id="JBHRSP010000012">
    <property type="protein sequence ID" value="MFC3072958.1"/>
    <property type="molecule type" value="Genomic_DNA"/>
</dbReference>
<protein>
    <submittedName>
        <fullName evidence="1">Usg protein</fullName>
    </submittedName>
</protein>